<dbReference type="InterPro" id="IPR018490">
    <property type="entry name" value="cNMP-bd_dom_sf"/>
</dbReference>
<dbReference type="InterPro" id="IPR000719">
    <property type="entry name" value="Prot_kinase_dom"/>
</dbReference>
<dbReference type="SUPFAM" id="SSF51206">
    <property type="entry name" value="cAMP-binding domain-like"/>
    <property type="match status" value="2"/>
</dbReference>
<evidence type="ECO:0000256" key="3">
    <source>
        <dbReference type="ARBA" id="ARBA00022741"/>
    </source>
</evidence>
<evidence type="ECO:0000256" key="2">
    <source>
        <dbReference type="ARBA" id="ARBA00022679"/>
    </source>
</evidence>
<dbReference type="EMBL" id="CAJNIZ010037969">
    <property type="protein sequence ID" value="CAE7574312.1"/>
    <property type="molecule type" value="Genomic_DNA"/>
</dbReference>
<dbReference type="CDD" id="cd00038">
    <property type="entry name" value="CAP_ED"/>
    <property type="match status" value="2"/>
</dbReference>
<dbReference type="OrthoDB" id="63267at2759"/>
<evidence type="ECO:0000313" key="10">
    <source>
        <dbReference type="Proteomes" id="UP000649617"/>
    </source>
</evidence>
<dbReference type="PANTHER" id="PTHR24353:SF143">
    <property type="entry name" value="PROTEIN KINASE DOMAIN-CONTAINING PROTEIN"/>
    <property type="match status" value="1"/>
</dbReference>
<dbReference type="InterPro" id="IPR018488">
    <property type="entry name" value="cNMP-bd_CS"/>
</dbReference>
<keyword evidence="3 6" id="KW-0547">Nucleotide-binding</keyword>
<feature type="domain" description="Protein kinase" evidence="7">
    <location>
        <begin position="361"/>
        <end position="600"/>
    </location>
</feature>
<proteinExistence type="predicted"/>
<feature type="domain" description="Cyclic nucleotide-binding" evidence="8">
    <location>
        <begin position="87"/>
        <end position="201"/>
    </location>
</feature>
<dbReference type="Gene3D" id="2.60.120.10">
    <property type="entry name" value="Jelly Rolls"/>
    <property type="match status" value="2"/>
</dbReference>
<feature type="domain" description="Cyclic nucleotide-binding" evidence="8">
    <location>
        <begin position="205"/>
        <end position="306"/>
    </location>
</feature>
<keyword evidence="4" id="KW-0418">Kinase</keyword>
<feature type="non-terminal residue" evidence="9">
    <location>
        <position position="1"/>
    </location>
</feature>
<dbReference type="PROSITE" id="PS00889">
    <property type="entry name" value="CNMP_BINDING_2"/>
    <property type="match status" value="1"/>
</dbReference>
<protein>
    <submittedName>
        <fullName evidence="9">Prkg1 protein</fullName>
    </submittedName>
</protein>
<evidence type="ECO:0000256" key="1">
    <source>
        <dbReference type="ARBA" id="ARBA00022527"/>
    </source>
</evidence>
<evidence type="ECO:0000259" key="8">
    <source>
        <dbReference type="PROSITE" id="PS50042"/>
    </source>
</evidence>
<accession>A0A812UK62</accession>
<dbReference type="GO" id="GO:0004691">
    <property type="term" value="F:cAMP-dependent protein kinase activity"/>
    <property type="evidence" value="ECO:0007669"/>
    <property type="project" value="TreeGrafter"/>
</dbReference>
<reference evidence="9" key="1">
    <citation type="submission" date="2021-02" db="EMBL/GenBank/DDBJ databases">
        <authorList>
            <person name="Dougan E. K."/>
            <person name="Rhodes N."/>
            <person name="Thang M."/>
            <person name="Chan C."/>
        </authorList>
    </citation>
    <scope>NUCLEOTIDE SEQUENCE</scope>
</reference>
<feature type="binding site" evidence="6">
    <location>
        <position position="390"/>
    </location>
    <ligand>
        <name>ATP</name>
        <dbReference type="ChEBI" id="CHEBI:30616"/>
    </ligand>
</feature>
<dbReference type="PANTHER" id="PTHR24353">
    <property type="entry name" value="CYCLIC NUCLEOTIDE-DEPENDENT PROTEIN KINASE"/>
    <property type="match status" value="1"/>
</dbReference>
<dbReference type="FunFam" id="3.30.200.20:FF:000042">
    <property type="entry name" value="Aurora kinase A"/>
    <property type="match status" value="1"/>
</dbReference>
<dbReference type="InterPro" id="IPR017441">
    <property type="entry name" value="Protein_kinase_ATP_BS"/>
</dbReference>
<dbReference type="Pfam" id="PF00069">
    <property type="entry name" value="Pkinase"/>
    <property type="match status" value="1"/>
</dbReference>
<keyword evidence="10" id="KW-1185">Reference proteome</keyword>
<evidence type="ECO:0000256" key="6">
    <source>
        <dbReference type="PROSITE-ProRule" id="PRU10141"/>
    </source>
</evidence>
<gene>
    <name evidence="9" type="primary">Prkg1</name>
    <name evidence="9" type="ORF">SPIL2461_LOCUS15464</name>
</gene>
<dbReference type="GO" id="GO:0005952">
    <property type="term" value="C:cAMP-dependent protein kinase complex"/>
    <property type="evidence" value="ECO:0007669"/>
    <property type="project" value="TreeGrafter"/>
</dbReference>
<evidence type="ECO:0000313" key="9">
    <source>
        <dbReference type="EMBL" id="CAE7574312.1"/>
    </source>
</evidence>
<dbReference type="InterPro" id="IPR014710">
    <property type="entry name" value="RmlC-like_jellyroll"/>
</dbReference>
<dbReference type="SMART" id="SM00100">
    <property type="entry name" value="cNMP"/>
    <property type="match status" value="2"/>
</dbReference>
<dbReference type="PROSITE" id="PS50011">
    <property type="entry name" value="PROTEIN_KINASE_DOM"/>
    <property type="match status" value="1"/>
</dbReference>
<dbReference type="Proteomes" id="UP000649617">
    <property type="component" value="Unassembled WGS sequence"/>
</dbReference>
<organism evidence="9 10">
    <name type="scientific">Symbiodinium pilosum</name>
    <name type="common">Dinoflagellate</name>
    <dbReference type="NCBI Taxonomy" id="2952"/>
    <lineage>
        <taxon>Eukaryota</taxon>
        <taxon>Sar</taxon>
        <taxon>Alveolata</taxon>
        <taxon>Dinophyceae</taxon>
        <taxon>Suessiales</taxon>
        <taxon>Symbiodiniaceae</taxon>
        <taxon>Symbiodinium</taxon>
    </lineage>
</organism>
<keyword evidence="2" id="KW-0808">Transferase</keyword>
<keyword evidence="5 6" id="KW-0067">ATP-binding</keyword>
<sequence>VRTLCVEKAKFEGLNIVQPKMKRDDRVKARKMIGSVSTALQIGKRKGSTPPDMCAITGHKRVLAYQKTAEDRQMISKGLKDNKILSEVVGLTQQQCNQVVDGTHLIEVPQGTHVFKKGDLGTALFIVQEGLLKVDLVTFEVVLRIGDTFGELALLYDEPRTATIEATRDCRLWVLPRTMFKDMLQSTAVLKAKEHSMMLHQVPVIREQVDLALLSVLAGALEETVLDKDEFLCVRGEDEGMLFLIVSGFCTVTDHDEDDEGKTGLLKGDWVGEKQLADMVPATRTVVVKSEKATVLALDNYHFDLVRQASQDHTVLQQVRALNGSAQEVSNWLKKRRASTTQRRPSTISERGVPLRQIKDFDTVGALGEGNFGLVLLLRDKETREEYALKGLNKQHLEQEKQEAMVKNERNVLAVLDSPFIIHMHGCFHDSHFVYFLLEVALGGELFDIYNDYNLWGKADKAQFYIACVALGLSHIHSKHIVWRDLKLENCLVNSQGYAKLTDMGIAKMVTGKTYTVCGTADYFAPETLKQVGHNRAADWWALGVMLFIMMAGHSPFDAPEVTQIYKNIIKGLSKVQFPAAFPPEAEECVRSLCRKKPEE</sequence>
<dbReference type="SMART" id="SM00220">
    <property type="entry name" value="S_TKc"/>
    <property type="match status" value="1"/>
</dbReference>
<dbReference type="Gene3D" id="3.30.200.20">
    <property type="entry name" value="Phosphorylase Kinase, domain 1"/>
    <property type="match status" value="1"/>
</dbReference>
<dbReference type="InterPro" id="IPR000595">
    <property type="entry name" value="cNMP-bd_dom"/>
</dbReference>
<evidence type="ECO:0000259" key="7">
    <source>
        <dbReference type="PROSITE" id="PS50011"/>
    </source>
</evidence>
<name>A0A812UK62_SYMPI</name>
<dbReference type="InterPro" id="IPR011009">
    <property type="entry name" value="Kinase-like_dom_sf"/>
</dbReference>
<dbReference type="GO" id="GO:0005524">
    <property type="term" value="F:ATP binding"/>
    <property type="evidence" value="ECO:0007669"/>
    <property type="project" value="UniProtKB-UniRule"/>
</dbReference>
<dbReference type="PROSITE" id="PS50042">
    <property type="entry name" value="CNMP_BINDING_3"/>
    <property type="match status" value="2"/>
</dbReference>
<evidence type="ECO:0000256" key="5">
    <source>
        <dbReference type="ARBA" id="ARBA00022840"/>
    </source>
</evidence>
<dbReference type="SUPFAM" id="SSF56112">
    <property type="entry name" value="Protein kinase-like (PK-like)"/>
    <property type="match status" value="1"/>
</dbReference>
<dbReference type="Gene3D" id="1.10.510.10">
    <property type="entry name" value="Transferase(Phosphotransferase) domain 1"/>
    <property type="match status" value="1"/>
</dbReference>
<comment type="caution">
    <text evidence="9">The sequence shown here is derived from an EMBL/GenBank/DDBJ whole genome shotgun (WGS) entry which is preliminary data.</text>
</comment>
<dbReference type="PROSITE" id="PS00107">
    <property type="entry name" value="PROTEIN_KINASE_ATP"/>
    <property type="match status" value="1"/>
</dbReference>
<evidence type="ECO:0000256" key="4">
    <source>
        <dbReference type="ARBA" id="ARBA00022777"/>
    </source>
</evidence>
<dbReference type="InterPro" id="IPR045270">
    <property type="entry name" value="STKc_AGC"/>
</dbReference>
<keyword evidence="1" id="KW-0723">Serine/threonine-protein kinase</keyword>
<dbReference type="AlphaFoldDB" id="A0A812UK62"/>
<dbReference type="CDD" id="cd05123">
    <property type="entry name" value="STKc_AGC"/>
    <property type="match status" value="1"/>
</dbReference>
<dbReference type="Pfam" id="PF00027">
    <property type="entry name" value="cNMP_binding"/>
    <property type="match status" value="1"/>
</dbReference>